<dbReference type="EMBL" id="FNXT01000707">
    <property type="protein sequence ID" value="SZX66499.1"/>
    <property type="molecule type" value="Genomic_DNA"/>
</dbReference>
<name>A0A383VNV1_TETOB</name>
<dbReference type="InterPro" id="IPR046760">
    <property type="entry name" value="Tab2-like_N"/>
</dbReference>
<evidence type="ECO:0000313" key="4">
    <source>
        <dbReference type="EMBL" id="SZX74327.1"/>
    </source>
</evidence>
<sequence length="352" mass="38413">MQMQASMQRASLGAARGAHLSPAAARLQRQRSSTRSLLRVLATDAAAVQEPAAAASSSAKSSVPTSDVLELDFCSRPLLDERGKKVWELLVCSSDRSFEYSQYFPNSKINSVELRKALEAVFSQEGAVLPTKVRFFRGQMTTIISRALSELGIKPLPSRRCFSIMTLLEDRLESVYKADPRYSDKATSMFNIDLGSPEPLPDALRGEKWAFVQLPLSNLREMMAPVAEGDMFGSSFNLAAAGLGDLPGDILVPGVAVFSRRALPLAAWTNGLEISGVKADVERSCLILETGVNQRWRYGGWRPSPDSIAEAEGWEEAKQGLGGLHFLAVQPDPDSEELNGLWLLLDKMPPSV</sequence>
<dbReference type="Pfam" id="PF20429">
    <property type="entry name" value="Tab2-like_C"/>
    <property type="match status" value="1"/>
</dbReference>
<dbReference type="PANTHER" id="PTHR34556:SF2">
    <property type="entry name" value="PROTEIN TAB2 HOMOLOG, CHLOROPLASTIC"/>
    <property type="match status" value="1"/>
</dbReference>
<evidence type="ECO:0000259" key="1">
    <source>
        <dbReference type="Pfam" id="PF06485"/>
    </source>
</evidence>
<evidence type="ECO:0000313" key="3">
    <source>
        <dbReference type="EMBL" id="SZX66499.1"/>
    </source>
</evidence>
<evidence type="ECO:0000259" key="2">
    <source>
        <dbReference type="Pfam" id="PF20429"/>
    </source>
</evidence>
<feature type="domain" description="RNA-binding protein Tab2-like N-terminal" evidence="1">
    <location>
        <begin position="70"/>
        <end position="171"/>
    </location>
</feature>
<gene>
    <name evidence="4" type="ORF">BQ4739_LOCUS14615</name>
    <name evidence="3" type="ORF">BQ4739_LOCUS6908</name>
</gene>
<proteinExistence type="predicted"/>
<organism evidence="3 5">
    <name type="scientific">Tetradesmus obliquus</name>
    <name type="common">Green alga</name>
    <name type="synonym">Acutodesmus obliquus</name>
    <dbReference type="NCBI Taxonomy" id="3088"/>
    <lineage>
        <taxon>Eukaryota</taxon>
        <taxon>Viridiplantae</taxon>
        <taxon>Chlorophyta</taxon>
        <taxon>core chlorophytes</taxon>
        <taxon>Chlorophyceae</taxon>
        <taxon>CS clade</taxon>
        <taxon>Sphaeropleales</taxon>
        <taxon>Scenedesmaceae</taxon>
        <taxon>Tetradesmus</taxon>
    </lineage>
</organism>
<dbReference type="Pfam" id="PF06485">
    <property type="entry name" value="Tab2-like_N"/>
    <property type="match status" value="1"/>
</dbReference>
<dbReference type="EMBL" id="FNXT01001212">
    <property type="protein sequence ID" value="SZX74327.1"/>
    <property type="molecule type" value="Genomic_DNA"/>
</dbReference>
<dbReference type="InterPro" id="IPR046761">
    <property type="entry name" value="Tab2-like_C"/>
</dbReference>
<feature type="domain" description="RNA-binding protein Tab2/Atab2 C-terminal" evidence="2">
    <location>
        <begin position="191"/>
        <end position="344"/>
    </location>
</feature>
<evidence type="ECO:0000313" key="5">
    <source>
        <dbReference type="Proteomes" id="UP000256970"/>
    </source>
</evidence>
<protein>
    <submittedName>
        <fullName evidence="3">Uncharacterized protein</fullName>
    </submittedName>
</protein>
<dbReference type="GO" id="GO:0003723">
    <property type="term" value="F:RNA binding"/>
    <property type="evidence" value="ECO:0007669"/>
    <property type="project" value="InterPro"/>
</dbReference>
<dbReference type="InterPro" id="IPR009472">
    <property type="entry name" value="Tab2-like"/>
</dbReference>
<accession>A0A383VNV1</accession>
<dbReference type="AlphaFoldDB" id="A0A383VNV1"/>
<dbReference type="STRING" id="3088.A0A383VNV1"/>
<keyword evidence="5" id="KW-1185">Reference proteome</keyword>
<reference evidence="3 5" key="1">
    <citation type="submission" date="2016-10" db="EMBL/GenBank/DDBJ databases">
        <authorList>
            <person name="Cai Z."/>
        </authorList>
    </citation>
    <scope>NUCLEOTIDE SEQUENCE [LARGE SCALE GENOMIC DNA]</scope>
</reference>
<dbReference type="Proteomes" id="UP000256970">
    <property type="component" value="Unassembled WGS sequence"/>
</dbReference>
<dbReference type="PANTHER" id="PTHR34556">
    <property type="match status" value="1"/>
</dbReference>